<protein>
    <submittedName>
        <fullName evidence="1">Uncharacterized protein</fullName>
    </submittedName>
</protein>
<dbReference type="EMBL" id="JACVHL010000002">
    <property type="protein sequence ID" value="MCC3803919.1"/>
    <property type="molecule type" value="Genomic_DNA"/>
</dbReference>
<accession>A0A9Q3U7U3</accession>
<proteinExistence type="predicted"/>
<sequence length="147" mass="16229">MKSTFLNTDKTLSLSVTSMLENLLGDHPLGNYRVTLNNSDYDENGGVCPCLVFVEKTEDKYVISEFSIATMITNQAEEFELIDSDSFNFVTGEGFVSFHYPFSVYEADGMEASEFNIQSFASNFSLGLFDITVVTAIDDSDSSENAA</sequence>
<reference evidence="1" key="1">
    <citation type="submission" date="2020-09" db="EMBL/GenBank/DDBJ databases">
        <title>Genome sequence of Vibrio parahaemolyticus isolates.</title>
        <authorList>
            <person name="Hammerl J.A."/>
            <person name="Strauch E."/>
        </authorList>
    </citation>
    <scope>NUCLEOTIDE SEQUENCE</scope>
    <source>
        <strain evidence="1">17-VB00146</strain>
    </source>
</reference>
<evidence type="ECO:0000313" key="1">
    <source>
        <dbReference type="EMBL" id="MCC3803919.1"/>
    </source>
</evidence>
<comment type="caution">
    <text evidence="1">The sequence shown here is derived from an EMBL/GenBank/DDBJ whole genome shotgun (WGS) entry which is preliminary data.</text>
</comment>
<name>A0A9Q3U7U3_VIBPH</name>
<dbReference type="AlphaFoldDB" id="A0A9Q3U7U3"/>
<dbReference type="Proteomes" id="UP000726777">
    <property type="component" value="Unassembled WGS sequence"/>
</dbReference>
<gene>
    <name evidence="1" type="ORF">IB292_02600</name>
</gene>
<organism evidence="1 2">
    <name type="scientific">Vibrio parahaemolyticus</name>
    <dbReference type="NCBI Taxonomy" id="670"/>
    <lineage>
        <taxon>Bacteria</taxon>
        <taxon>Pseudomonadati</taxon>
        <taxon>Pseudomonadota</taxon>
        <taxon>Gammaproteobacteria</taxon>
        <taxon>Vibrionales</taxon>
        <taxon>Vibrionaceae</taxon>
        <taxon>Vibrio</taxon>
    </lineage>
</organism>
<evidence type="ECO:0000313" key="2">
    <source>
        <dbReference type="Proteomes" id="UP000726777"/>
    </source>
</evidence>
<dbReference type="RefSeq" id="WP_228085593.1">
    <property type="nucleotide sequence ID" value="NZ_JACVHL010000002.1"/>
</dbReference>